<evidence type="ECO:0000313" key="3">
    <source>
        <dbReference type="Proteomes" id="UP000616885"/>
    </source>
</evidence>
<feature type="compositionally biased region" description="Polar residues" evidence="1">
    <location>
        <begin position="1"/>
        <end position="10"/>
    </location>
</feature>
<organism evidence="2 3">
    <name type="scientific">Bionectria ochroleuca</name>
    <name type="common">Gliocladium roseum</name>
    <dbReference type="NCBI Taxonomy" id="29856"/>
    <lineage>
        <taxon>Eukaryota</taxon>
        <taxon>Fungi</taxon>
        <taxon>Dikarya</taxon>
        <taxon>Ascomycota</taxon>
        <taxon>Pezizomycotina</taxon>
        <taxon>Sordariomycetes</taxon>
        <taxon>Hypocreomycetidae</taxon>
        <taxon>Hypocreales</taxon>
        <taxon>Bionectriaceae</taxon>
        <taxon>Clonostachys</taxon>
    </lineage>
</organism>
<comment type="caution">
    <text evidence="2">The sequence shown here is derived from an EMBL/GenBank/DDBJ whole genome shotgun (WGS) entry which is preliminary data.</text>
</comment>
<protein>
    <recommendedName>
        <fullName evidence="4">Transcription factor domain-containing protein</fullName>
    </recommendedName>
</protein>
<evidence type="ECO:0008006" key="4">
    <source>
        <dbReference type="Google" id="ProtNLM"/>
    </source>
</evidence>
<dbReference type="Proteomes" id="UP000616885">
    <property type="component" value="Unassembled WGS sequence"/>
</dbReference>
<gene>
    <name evidence="2" type="ORF">IM811_003093</name>
</gene>
<dbReference type="EMBL" id="JADCTT010000011">
    <property type="protein sequence ID" value="KAF9746188.1"/>
    <property type="molecule type" value="Genomic_DNA"/>
</dbReference>
<evidence type="ECO:0000313" key="2">
    <source>
        <dbReference type="EMBL" id="KAF9746188.1"/>
    </source>
</evidence>
<reference evidence="2" key="1">
    <citation type="submission" date="2020-10" db="EMBL/GenBank/DDBJ databases">
        <title>High-Quality Genome Resource of Clonostachys rosea strain S41 by Oxford Nanopore Long-Read Sequencing.</title>
        <authorList>
            <person name="Wang H."/>
        </authorList>
    </citation>
    <scope>NUCLEOTIDE SEQUENCE</scope>
    <source>
        <strain evidence="2">S41</strain>
    </source>
</reference>
<dbReference type="AlphaFoldDB" id="A0A8H7K934"/>
<feature type="region of interest" description="Disordered" evidence="1">
    <location>
        <begin position="1"/>
        <end position="21"/>
    </location>
</feature>
<evidence type="ECO:0000256" key="1">
    <source>
        <dbReference type="SAM" id="MobiDB-lite"/>
    </source>
</evidence>
<dbReference type="PANTHER" id="PTHR37540">
    <property type="entry name" value="TRANSCRIPTION FACTOR (ACR-2), PUTATIVE-RELATED-RELATED"/>
    <property type="match status" value="1"/>
</dbReference>
<name>A0A8H7K934_BIOOC</name>
<accession>A0A8H7K934</accession>
<sequence length="399" mass="45220">MARGESCNQTAQQPAVPPPPPSDWALFRFPGELDAVSQELMHKYFVRNPIRDPICPFELFNLFIDFGQDPFQCFRALTGDMLCFRATLLLTSACEDLVIQRPLSGGTLTHLRLLLPILHSRLSDAASNQTDLILFAVGIMVSIAVLFGDQTAMAAHAVGLRQIIHLRGGFRALDHNPMVQFSLDRALVTQQWTSLYDSSIWKEPIFINQLTDMNCPHEKVSVTGLVDSRLEPVFRTLQETTLLFNKHFYRNERIEGRFAQQCLGFVHSQLLELDGCFIDGFSETLRLGMMAFLATTFRIPGLGVQRAYRGTFEKLQLSLSSDKPGTPHLHEKISIWIMIVRVMFTESRDGLQVPALWRKTVVHKRSWEEIRCCLKEVMWVDSLHDNPGKGAYNILATEG</sequence>
<proteinExistence type="predicted"/>
<dbReference type="PANTHER" id="PTHR37540:SF5">
    <property type="entry name" value="TRANSCRIPTION FACTOR DOMAIN-CONTAINING PROTEIN"/>
    <property type="match status" value="1"/>
</dbReference>